<name>A0AAV3U778_9ALTE</name>
<comment type="caution">
    <text evidence="1">The sequence shown here is derived from an EMBL/GenBank/DDBJ whole genome shotgun (WGS) entry which is preliminary data.</text>
</comment>
<keyword evidence="2" id="KW-1185">Reference proteome</keyword>
<evidence type="ECO:0000313" key="1">
    <source>
        <dbReference type="EMBL" id="GAA4954383.1"/>
    </source>
</evidence>
<dbReference type="EMBL" id="BAABLX010000060">
    <property type="protein sequence ID" value="GAA4954383.1"/>
    <property type="molecule type" value="Genomic_DNA"/>
</dbReference>
<accession>A0AAV3U778</accession>
<gene>
    <name evidence="1" type="ORF">GCM10025791_38190</name>
</gene>
<proteinExistence type="predicted"/>
<evidence type="ECO:0000313" key="2">
    <source>
        <dbReference type="Proteomes" id="UP001409585"/>
    </source>
</evidence>
<sequence>MTQKIFDGATNQAIKHVNIGAFAYGGTQALALIHRRDKKFLATRGCQSFSYGNSTQPVGVGFNHRSASNTFAEGTKLPPIGHYSFQVYG</sequence>
<protein>
    <submittedName>
        <fullName evidence="1">Uncharacterized protein</fullName>
    </submittedName>
</protein>
<dbReference type="AlphaFoldDB" id="A0AAV3U778"/>
<dbReference type="Proteomes" id="UP001409585">
    <property type="component" value="Unassembled WGS sequence"/>
</dbReference>
<organism evidence="1 2">
    <name type="scientific">Halioxenophilus aromaticivorans</name>
    <dbReference type="NCBI Taxonomy" id="1306992"/>
    <lineage>
        <taxon>Bacteria</taxon>
        <taxon>Pseudomonadati</taxon>
        <taxon>Pseudomonadota</taxon>
        <taxon>Gammaproteobacteria</taxon>
        <taxon>Alteromonadales</taxon>
        <taxon>Alteromonadaceae</taxon>
        <taxon>Halioxenophilus</taxon>
    </lineage>
</organism>
<reference evidence="2" key="1">
    <citation type="journal article" date="2019" name="Int. J. Syst. Evol. Microbiol.">
        <title>The Global Catalogue of Microorganisms (GCM) 10K type strain sequencing project: providing services to taxonomists for standard genome sequencing and annotation.</title>
        <authorList>
            <consortium name="The Broad Institute Genomics Platform"/>
            <consortium name="The Broad Institute Genome Sequencing Center for Infectious Disease"/>
            <person name="Wu L."/>
            <person name="Ma J."/>
        </authorList>
    </citation>
    <scope>NUCLEOTIDE SEQUENCE [LARGE SCALE GENOMIC DNA]</scope>
    <source>
        <strain evidence="2">JCM 19134</strain>
    </source>
</reference>